<dbReference type="PANTHER" id="PTHR46753:SF2">
    <property type="entry name" value="FYVE AND COILED-COIL DOMAIN-CONTAINING PROTEIN 1"/>
    <property type="match status" value="1"/>
</dbReference>
<evidence type="ECO:0000259" key="20">
    <source>
        <dbReference type="PROSITE" id="PS50826"/>
    </source>
</evidence>
<dbReference type="InterPro" id="IPR013083">
    <property type="entry name" value="Znf_RING/FYVE/PHD"/>
</dbReference>
<dbReference type="PROSITE" id="PS50026">
    <property type="entry name" value="EGF_3"/>
    <property type="match status" value="1"/>
</dbReference>
<feature type="domain" description="FYVE-type" evidence="19">
    <location>
        <begin position="1271"/>
        <end position="1334"/>
    </location>
</feature>
<gene>
    <name evidence="21" type="ORF">MGAL_10B087860</name>
</gene>
<dbReference type="SUPFAM" id="SSF57196">
    <property type="entry name" value="EGF/Laminin"/>
    <property type="match status" value="1"/>
</dbReference>
<protein>
    <recommendedName>
        <fullName evidence="12">RUN and FYVE domain-containing protein 4</fullName>
    </recommendedName>
</protein>
<dbReference type="GO" id="GO:0005509">
    <property type="term" value="F:calcium ion binding"/>
    <property type="evidence" value="ECO:0007669"/>
    <property type="project" value="InterPro"/>
</dbReference>
<keyword evidence="22" id="KW-1185">Reference proteome</keyword>
<comment type="caution">
    <text evidence="21">The sequence shown here is derived from an EMBL/GenBank/DDBJ whole genome shotgun (WGS) entry which is preliminary data.</text>
</comment>
<organism evidence="21 22">
    <name type="scientific">Mytilus galloprovincialis</name>
    <name type="common">Mediterranean mussel</name>
    <dbReference type="NCBI Taxonomy" id="29158"/>
    <lineage>
        <taxon>Eukaryota</taxon>
        <taxon>Metazoa</taxon>
        <taxon>Spiralia</taxon>
        <taxon>Lophotrochozoa</taxon>
        <taxon>Mollusca</taxon>
        <taxon>Bivalvia</taxon>
        <taxon>Autobranchia</taxon>
        <taxon>Pteriomorphia</taxon>
        <taxon>Mytilida</taxon>
        <taxon>Mytiloidea</taxon>
        <taxon>Mytilidae</taxon>
        <taxon>Mytilinae</taxon>
        <taxon>Mytilus</taxon>
    </lineage>
</organism>
<dbReference type="FunFam" id="1.20.58.900:FF:000015">
    <property type="entry name" value="RUN and FYVE domain containing 4"/>
    <property type="match status" value="1"/>
</dbReference>
<evidence type="ECO:0000256" key="16">
    <source>
        <dbReference type="SAM" id="MobiDB-lite"/>
    </source>
</evidence>
<evidence type="ECO:0000256" key="11">
    <source>
        <dbReference type="ARBA" id="ARBA00059075"/>
    </source>
</evidence>
<dbReference type="InterPro" id="IPR047337">
    <property type="entry name" value="FYVE_FYCO1"/>
</dbReference>
<feature type="domain" description="RUN" evidence="20">
    <location>
        <begin position="64"/>
        <end position="197"/>
    </location>
</feature>
<feature type="coiled-coil region" evidence="15">
    <location>
        <begin position="276"/>
        <end position="510"/>
    </location>
</feature>
<evidence type="ECO:0000259" key="19">
    <source>
        <dbReference type="PROSITE" id="PS50178"/>
    </source>
</evidence>
<dbReference type="GO" id="GO:1901098">
    <property type="term" value="P:positive regulation of autophagosome maturation"/>
    <property type="evidence" value="ECO:0007669"/>
    <property type="project" value="TreeGrafter"/>
</dbReference>
<dbReference type="InterPro" id="IPR017455">
    <property type="entry name" value="Znf_FYVE-rel"/>
</dbReference>
<feature type="compositionally biased region" description="Low complexity" evidence="16">
    <location>
        <begin position="1"/>
        <end position="20"/>
    </location>
</feature>
<feature type="coiled-coil region" evidence="15">
    <location>
        <begin position="605"/>
        <end position="1245"/>
    </location>
</feature>
<dbReference type="PROSITE" id="PS00010">
    <property type="entry name" value="ASX_HYDROXYL"/>
    <property type="match status" value="1"/>
</dbReference>
<keyword evidence="9" id="KW-0458">Lysosome</keyword>
<evidence type="ECO:0000256" key="10">
    <source>
        <dbReference type="ARBA" id="ARBA00023329"/>
    </source>
</evidence>
<feature type="compositionally biased region" description="Low complexity" evidence="16">
    <location>
        <begin position="1369"/>
        <end position="1390"/>
    </location>
</feature>
<evidence type="ECO:0000256" key="15">
    <source>
        <dbReference type="SAM" id="Coils"/>
    </source>
</evidence>
<feature type="region of interest" description="Disordered" evidence="16">
    <location>
        <begin position="1"/>
        <end position="33"/>
    </location>
</feature>
<feature type="transmembrane region" description="Helical" evidence="17">
    <location>
        <begin position="1716"/>
        <end position="1740"/>
    </location>
</feature>
<dbReference type="GO" id="GO:0005770">
    <property type="term" value="C:late endosome"/>
    <property type="evidence" value="ECO:0007669"/>
    <property type="project" value="TreeGrafter"/>
</dbReference>
<dbReference type="PROSITE" id="PS01186">
    <property type="entry name" value="EGF_2"/>
    <property type="match status" value="1"/>
</dbReference>
<dbReference type="EMBL" id="UYJE01008198">
    <property type="protein sequence ID" value="VDI61954.1"/>
    <property type="molecule type" value="Genomic_DNA"/>
</dbReference>
<keyword evidence="17" id="KW-0812">Transmembrane</keyword>
<evidence type="ECO:0000256" key="1">
    <source>
        <dbReference type="ARBA" id="ARBA00004371"/>
    </source>
</evidence>
<feature type="domain" description="EGF-like" evidence="18">
    <location>
        <begin position="1678"/>
        <end position="1712"/>
    </location>
</feature>
<evidence type="ECO:0000313" key="22">
    <source>
        <dbReference type="Proteomes" id="UP000596742"/>
    </source>
</evidence>
<dbReference type="OrthoDB" id="660555at2759"/>
<dbReference type="SUPFAM" id="SSF57903">
    <property type="entry name" value="FYVE/PHD zinc finger"/>
    <property type="match status" value="1"/>
</dbReference>
<feature type="region of interest" description="Disordered" evidence="16">
    <location>
        <begin position="1429"/>
        <end position="1452"/>
    </location>
</feature>
<keyword evidence="10" id="KW-0968">Cytoplasmic vesicle</keyword>
<dbReference type="GO" id="GO:0051050">
    <property type="term" value="P:positive regulation of transport"/>
    <property type="evidence" value="ECO:0007669"/>
    <property type="project" value="UniProtKB-ARBA"/>
</dbReference>
<keyword evidence="7 15" id="KW-0175">Coiled coil</keyword>
<keyword evidence="8" id="KW-1015">Disulfide bond</keyword>
<dbReference type="SMART" id="SM00064">
    <property type="entry name" value="FYVE"/>
    <property type="match status" value="1"/>
</dbReference>
<dbReference type="CDD" id="cd00054">
    <property type="entry name" value="EGF_CA"/>
    <property type="match status" value="1"/>
</dbReference>
<evidence type="ECO:0000256" key="14">
    <source>
        <dbReference type="PROSITE-ProRule" id="PRU00091"/>
    </source>
</evidence>
<dbReference type="GO" id="GO:0005776">
    <property type="term" value="C:autophagosome"/>
    <property type="evidence" value="ECO:0007669"/>
    <property type="project" value="UniProtKB-SubCell"/>
</dbReference>
<evidence type="ECO:0000256" key="4">
    <source>
        <dbReference type="ARBA" id="ARBA00022771"/>
    </source>
</evidence>
<dbReference type="Proteomes" id="UP000596742">
    <property type="component" value="Unassembled WGS sequence"/>
</dbReference>
<evidence type="ECO:0000313" key="21">
    <source>
        <dbReference type="EMBL" id="VDI61954.1"/>
    </source>
</evidence>
<evidence type="ECO:0000256" key="9">
    <source>
        <dbReference type="ARBA" id="ARBA00023228"/>
    </source>
</evidence>
<dbReference type="GO" id="GO:0005764">
    <property type="term" value="C:lysosome"/>
    <property type="evidence" value="ECO:0007669"/>
    <property type="project" value="UniProtKB-SubCell"/>
</dbReference>
<evidence type="ECO:0000256" key="7">
    <source>
        <dbReference type="ARBA" id="ARBA00023054"/>
    </source>
</evidence>
<dbReference type="InterPro" id="IPR011011">
    <property type="entry name" value="Znf_FYVE_PHD"/>
</dbReference>
<keyword evidence="17" id="KW-0472">Membrane</keyword>
<dbReference type="Gene3D" id="3.30.40.10">
    <property type="entry name" value="Zinc/RING finger domain, C3HC4 (zinc finger)"/>
    <property type="match status" value="1"/>
</dbReference>
<feature type="compositionally biased region" description="Polar residues" evidence="16">
    <location>
        <begin position="1433"/>
        <end position="1452"/>
    </location>
</feature>
<keyword evidence="17" id="KW-1133">Transmembrane helix</keyword>
<dbReference type="CDD" id="cd15726">
    <property type="entry name" value="FYVE_FYCO1"/>
    <property type="match status" value="1"/>
</dbReference>
<dbReference type="InterPro" id="IPR000742">
    <property type="entry name" value="EGF"/>
</dbReference>
<evidence type="ECO:0000256" key="5">
    <source>
        <dbReference type="ARBA" id="ARBA00022833"/>
    </source>
</evidence>
<dbReference type="CDD" id="cd00053">
    <property type="entry name" value="EGF"/>
    <property type="match status" value="1"/>
</dbReference>
<comment type="subcellular location">
    <subcellularLocation>
        <location evidence="2">Cytoplasmic vesicle</location>
        <location evidence="2">Autophagosome</location>
    </subcellularLocation>
    <subcellularLocation>
        <location evidence="1">Lysosome</location>
    </subcellularLocation>
</comment>
<dbReference type="PROSITE" id="PS50178">
    <property type="entry name" value="ZF_FYVE"/>
    <property type="match status" value="1"/>
</dbReference>
<evidence type="ECO:0000256" key="2">
    <source>
        <dbReference type="ARBA" id="ARBA00004419"/>
    </source>
</evidence>
<evidence type="ECO:0000256" key="6">
    <source>
        <dbReference type="ARBA" id="ARBA00023006"/>
    </source>
</evidence>
<dbReference type="Gene3D" id="1.20.58.900">
    <property type="match status" value="1"/>
</dbReference>
<dbReference type="InterPro" id="IPR000152">
    <property type="entry name" value="EGF-type_Asp/Asn_hydroxyl_site"/>
</dbReference>
<dbReference type="Pfam" id="PF01363">
    <property type="entry name" value="FYVE"/>
    <property type="match status" value="1"/>
</dbReference>
<dbReference type="InterPro" id="IPR037213">
    <property type="entry name" value="Run_dom_sf"/>
</dbReference>
<dbReference type="InterPro" id="IPR018097">
    <property type="entry name" value="EGF_Ca-bd_CS"/>
</dbReference>
<dbReference type="PANTHER" id="PTHR46753">
    <property type="entry name" value="FYVE AND COILED-COIL DOMAIN-CONTAINING PROTEIN 1"/>
    <property type="match status" value="1"/>
</dbReference>
<keyword evidence="3" id="KW-0479">Metal-binding</keyword>
<dbReference type="PROSITE" id="PS01187">
    <property type="entry name" value="EGF_CA"/>
    <property type="match status" value="1"/>
</dbReference>
<evidence type="ECO:0000256" key="13">
    <source>
        <dbReference type="PROSITE-ProRule" id="PRU00076"/>
    </source>
</evidence>
<comment type="function">
    <text evidence="11">ARL8 effector that promotes the coupling of endolysosomes to dynein-dynactin for retrograde transport along microtubules. Acts by binding both GTP-bound ARL8 and dynein-dynactin. In nonneuronal cells, promotes concentration of endolysosomes in the juxtanuclear area. In hippocampal neurons, drives retrograde transport of endolysosomes from the axon to the soma. Positive regulator of macroautophagy in dendritic cells. Increases autophagic flux, probably by stimulating both autophagosome formation and facilitating tethering with lysosomes. Binds to phosphatidylinositol 3-phosphate (PtdIns3P) through its FYVE-type zinc finger. Positive regulator of osteosclast bone-resorbing activity, possibly by promoting late endosome-lysosome fusion by acting as an adapter protein between RAB7A on late endosomes and LAMP2 on primary lysosomes.</text>
</comment>
<evidence type="ECO:0000259" key="18">
    <source>
        <dbReference type="PROSITE" id="PS50026"/>
    </source>
</evidence>
<dbReference type="Pfam" id="PF02759">
    <property type="entry name" value="RUN"/>
    <property type="match status" value="1"/>
</dbReference>
<dbReference type="PROSITE" id="PS00022">
    <property type="entry name" value="EGF_1"/>
    <property type="match status" value="1"/>
</dbReference>
<dbReference type="InterPro" id="IPR000306">
    <property type="entry name" value="Znf_FYVE"/>
</dbReference>
<evidence type="ECO:0000256" key="17">
    <source>
        <dbReference type="SAM" id="Phobius"/>
    </source>
</evidence>
<dbReference type="GO" id="GO:0006914">
    <property type="term" value="P:autophagy"/>
    <property type="evidence" value="ECO:0007669"/>
    <property type="project" value="UniProtKB-KW"/>
</dbReference>
<proteinExistence type="predicted"/>
<evidence type="ECO:0000256" key="3">
    <source>
        <dbReference type="ARBA" id="ARBA00022723"/>
    </source>
</evidence>
<keyword evidence="4 14" id="KW-0863">Zinc-finger</keyword>
<feature type="region of interest" description="Disordered" evidence="16">
    <location>
        <begin position="1340"/>
        <end position="1392"/>
    </location>
</feature>
<keyword evidence="6" id="KW-0072">Autophagy</keyword>
<evidence type="ECO:0000256" key="8">
    <source>
        <dbReference type="ARBA" id="ARBA00023157"/>
    </source>
</evidence>
<dbReference type="GO" id="GO:0072383">
    <property type="term" value="P:plus-end-directed vesicle transport along microtubule"/>
    <property type="evidence" value="ECO:0007669"/>
    <property type="project" value="TreeGrafter"/>
</dbReference>
<dbReference type="InterPro" id="IPR004012">
    <property type="entry name" value="Run_dom"/>
</dbReference>
<reference evidence="21" key="1">
    <citation type="submission" date="2018-11" db="EMBL/GenBank/DDBJ databases">
        <authorList>
            <person name="Alioto T."/>
            <person name="Alioto T."/>
        </authorList>
    </citation>
    <scope>NUCLEOTIDE SEQUENCE</scope>
</reference>
<keyword evidence="13" id="KW-0245">EGF-like domain</keyword>
<dbReference type="SUPFAM" id="SSF140741">
    <property type="entry name" value="RUN domain-like"/>
    <property type="match status" value="1"/>
</dbReference>
<name>A0A8B6GC18_MYTGA</name>
<sequence length="1807" mass="208748">MSIPVVPGGTAGSVGSVGSPQRNVGVAQSPRTLTQPQETKIVQDILDCINEMKSEFEDSKIPIDDDNQQLQRFCAKLEYLFQSNMKEKKNLLGRKKDYWDYFCNCLGKTKGISDGIRFVKSVSEYKTSLGKGRAFLRFCLVHNRMADSLQACIINGKTTSEWFYPQSIWLHQDRNSVLISALYDLSGLQFDLASSGYDLDNAWPSFAKKSLGSHHTWNMPSRTSSMSSLISIPGQQDASLHRFNLSTTPVDMDDSSHMSPGSHISERMHSCVTDNTETHKQELEVLQQQLNEVKDRNQQITKEHQELNQRYDRLVLEQESKQKEWEMKYTQKTEEVDKLNKQITSLDHQLQNQREAHSKQESENIKMQFEVNSLQQNAVSVKDQNDAMEDEMSVLREKLTKQEEKNQDLLNKIENLLQEKNDEANSQRSSVDKLQETYELVKSLEAENMTLKYENKELNDKCGKLQSNMEETEQSRISLEDILKNNKKELQEMENNLSKMDIQKQTLESQGQSLNREIASLKEFYETEKGDTQKVKGKFEEKVELVKNLELQMDEVRLLLKILVSGVNISEDTEVPESLKNSEVGNLLHSMIEQSLNSTCIKDKMEKLEKNLETESDHYKEGIENKDRQLQELESLINTLQKEKCDRESRCTDIEETLQAQVNNLEEQNSQTEHNIIELKEIKEALEHERSELQRDFSNQKGVLDKTVQNCDTLEKKCTSVAEDLKIIEEQNKQLETENWSLQEKMIQKENELVELRQKSVLVEDELQQKNNSESNLMSKLQAQIQENETTIKDMKQNISELNISVADSHKTTEEYSIKIKEKEAENIKLSNKLTTVEKDLNEKSLALQAESNKLSTSLKENASLEEKLKDLKEKQFDLEQQLGNCVKENTNHQQQRQKALDKLEIERHTLKKHLEDALKDIESIKQQLTHTSAELDIAYTEKEKLDSEKNDLILKQDELDQKLKHSEDKNEILSNDKIDLTNEIKEMTSLKLDLEKELDTLKDQVGNLHDKVRCLQKEKQKGDDEKHDLELQIAEFNKDMSLKTEEIFTAQESKKNVEKELNELRLSFEEGKQSTESEMERFKIEHEKEVEVLKQELSSLQFELSSEQIKFEQSLQTFSDQDSSISGMKEKQSKQEELVAALEQEMSEIKTNASLKQNQREQELEKQRLYISSIEEEKKDLTSKLQEVSQELESQKSLVLSLQTKLKKGEEEKEKVCTGKDNEVGELKSDIQQLKKKIVKLTRDKDSLWQKTDQLSYEQKLQAKDKWLDEKDITQCMQCRTEFSFTIRKHHCRICGRVFCHQCSDNWMQTAHSRLMLQSKKSRACRMCFEKSKQLEDDTLRPNNSENDFEDTVEIPKLHKKRGVMNESDSSATSDVTQTSDSQSDDTGSIAIPGQVASAITVSMVDGNITDEIKEKQKDDQFHLISDEEVSKSLTEPQNSPLLTTDPNMTSSMTISTADLEKGEVNSQNEIWIKPGKTFAVPVLVDRFNTTLCWEFNSHPKVYLEQKTEYNKNKWTEDFTAVIGAFDVEQHHLVMEVYKPTLGTLLFTEVKRTVPDMNDCDDDTNVASEPCGNFSYTLPRDKESLSWIYTTLTYKQEINETGKDFIKFYVFDSMNTSSSVVIVQFVIMKSPCHNEGFCQPKNGSNYPCTSTHRAKHFDKYYDCICNPGWIGVYCEENIDECLSSPCVEPFECIDGVNKYMCRCPTDNPNCDFKIWIIPLIVLSVVCIVTIIVVVIYRYWKRRAKNKKVYMDPLNQSNKDLLCDTHSQNLSFAEDAVEKYIDNHSETATLDAAVWYILFSLKKRQCL</sequence>
<keyword evidence="5" id="KW-0862">Zinc</keyword>
<dbReference type="GO" id="GO:0008270">
    <property type="term" value="F:zinc ion binding"/>
    <property type="evidence" value="ECO:0007669"/>
    <property type="project" value="UniProtKB-KW"/>
</dbReference>
<dbReference type="Gene3D" id="2.10.25.10">
    <property type="entry name" value="Laminin"/>
    <property type="match status" value="2"/>
</dbReference>
<accession>A0A8B6GC18</accession>
<dbReference type="PROSITE" id="PS50826">
    <property type="entry name" value="RUN"/>
    <property type="match status" value="1"/>
</dbReference>
<evidence type="ECO:0000256" key="12">
    <source>
        <dbReference type="ARBA" id="ARBA00069100"/>
    </source>
</evidence>
<comment type="caution">
    <text evidence="13">Lacks conserved residue(s) required for the propagation of feature annotation.</text>
</comment>
<dbReference type="GO" id="GO:0071353">
    <property type="term" value="P:cellular response to interleukin-4"/>
    <property type="evidence" value="ECO:0007669"/>
    <property type="project" value="UniProtKB-ARBA"/>
</dbReference>